<accession>A0A1I9YH10</accession>
<proteinExistence type="predicted"/>
<organism evidence="1">
    <name type="scientific">Paraburkholderia sprentiae WSM5005</name>
    <dbReference type="NCBI Taxonomy" id="754502"/>
    <lineage>
        <taxon>Bacteria</taxon>
        <taxon>Pseudomonadati</taxon>
        <taxon>Pseudomonadota</taxon>
        <taxon>Betaproteobacteria</taxon>
        <taxon>Burkholderiales</taxon>
        <taxon>Burkholderiaceae</taxon>
        <taxon>Paraburkholderia</taxon>
    </lineage>
</organism>
<reference evidence="1" key="1">
    <citation type="submission" date="2016-09" db="EMBL/GenBank/DDBJ databases">
        <title>The Complete Genome of Burkholderia sprentiae wsm5005.</title>
        <authorList>
            <person name="De Meyer S."/>
            <person name="Wang P."/>
            <person name="Terpolilli J."/>
        </authorList>
    </citation>
    <scope>NUCLEOTIDE SEQUENCE [LARGE SCALE GENOMIC DNA]</scope>
    <source>
        <strain evidence="1">WSM5005</strain>
    </source>
</reference>
<sequence>MAQISLSFSGDFCPVSLSLFHGTRGAPLLIVASMTILLSNEGRVSLRQSPMGATRPQAAVRWLGERRTLFGVEVSFA</sequence>
<name>A0A1I9YH10_9BURK</name>
<evidence type="ECO:0000313" key="1">
    <source>
        <dbReference type="EMBL" id="APA85593.1"/>
    </source>
</evidence>
<dbReference type="AlphaFoldDB" id="A0A1I9YH10"/>
<dbReference type="EMBL" id="CP017561">
    <property type="protein sequence ID" value="APA85593.1"/>
    <property type="molecule type" value="Genomic_DNA"/>
</dbReference>
<gene>
    <name evidence="1" type="ORF">BJG93_09490</name>
</gene>
<protein>
    <submittedName>
        <fullName evidence="1">Uncharacterized protein</fullName>
    </submittedName>
</protein>